<accession>A0A7K3NNH6</accession>
<comment type="caution">
    <text evidence="1">The sequence shown here is derived from an EMBL/GenBank/DDBJ whole genome shotgun (WGS) entry which is preliminary data.</text>
</comment>
<feature type="non-terminal residue" evidence="1">
    <location>
        <position position="1"/>
    </location>
</feature>
<dbReference type="RefSeq" id="WP_163302825.1">
    <property type="nucleotide sequence ID" value="NZ_JAAGRQ010000060.1"/>
</dbReference>
<sequence length="268" mass="28725">QAPTLWISLPGLVLLTLLFLAGLTLRAQADSIPIPAALAPRLSTASTAQAMADAFLNIPYVDDATVDEHGRFTLFEHPETTLPSPGLNCSGFTLSVSRFLLQKNIPLDAAKADTGGDSGPGSPNGQDWDFGFDLIRNITRDLPRRAILPGGETPDLDAATGQSLRGFPIADTTAWGRIMPRLRPGHVYLASISKPVKTKGYTLLHYHVGLIVPGRDGTFAFYHATPKSGSHRVSLSAPGGVKQLQAQFRDKSPNEKYILLIEAPLAVP</sequence>
<proteinExistence type="predicted"/>
<dbReference type="EMBL" id="JAAGRQ010000060">
    <property type="protein sequence ID" value="NDY57741.1"/>
    <property type="molecule type" value="Genomic_DNA"/>
</dbReference>
<reference evidence="1 2" key="1">
    <citation type="submission" date="2020-02" db="EMBL/GenBank/DDBJ databases">
        <title>Comparative genomics of sulfur disproportionating microorganisms.</title>
        <authorList>
            <person name="Ward L.M."/>
            <person name="Bertran E."/>
            <person name="Johnston D.T."/>
        </authorList>
    </citation>
    <scope>NUCLEOTIDE SEQUENCE [LARGE SCALE GENOMIC DNA]</scope>
    <source>
        <strain evidence="1 2">DSM 3696</strain>
    </source>
</reference>
<organism evidence="1 2">
    <name type="scientific">Desulfolutivibrio sulfodismutans</name>
    <dbReference type="NCBI Taxonomy" id="63561"/>
    <lineage>
        <taxon>Bacteria</taxon>
        <taxon>Pseudomonadati</taxon>
        <taxon>Thermodesulfobacteriota</taxon>
        <taxon>Desulfovibrionia</taxon>
        <taxon>Desulfovibrionales</taxon>
        <taxon>Desulfovibrionaceae</taxon>
        <taxon>Desulfolutivibrio</taxon>
    </lineage>
</organism>
<evidence type="ECO:0000313" key="2">
    <source>
        <dbReference type="Proteomes" id="UP000469724"/>
    </source>
</evidence>
<dbReference type="AlphaFoldDB" id="A0A7K3NNH6"/>
<name>A0A7K3NNH6_9BACT</name>
<protein>
    <submittedName>
        <fullName evidence="1">Uncharacterized protein</fullName>
    </submittedName>
</protein>
<evidence type="ECO:0000313" key="1">
    <source>
        <dbReference type="EMBL" id="NDY57741.1"/>
    </source>
</evidence>
<dbReference type="Proteomes" id="UP000469724">
    <property type="component" value="Unassembled WGS sequence"/>
</dbReference>
<keyword evidence="2" id="KW-1185">Reference proteome</keyword>
<gene>
    <name evidence="1" type="ORF">G3N56_13475</name>
</gene>